<evidence type="ECO:0000313" key="1">
    <source>
        <dbReference type="Ensembl" id="ENSLOCP00000021626.1"/>
    </source>
</evidence>
<accession>W5NLW7</accession>
<name>W5NLW7_LEPOC</name>
<protein>
    <submittedName>
        <fullName evidence="1">Si:dkey-201c13.2</fullName>
    </submittedName>
</protein>
<dbReference type="Ensembl" id="ENSLOCT00000021663.1">
    <property type="protein sequence ID" value="ENSLOCP00000021626.1"/>
    <property type="gene ID" value="ENSLOCG00000017521.1"/>
</dbReference>
<dbReference type="AlphaFoldDB" id="W5NLW7"/>
<evidence type="ECO:0000313" key="2">
    <source>
        <dbReference type="Proteomes" id="UP000018468"/>
    </source>
</evidence>
<dbReference type="OMA" id="HAGWIDR"/>
<dbReference type="HOGENOM" id="CLU_200639_0_0_1"/>
<dbReference type="eggNOG" id="ENOG502SDQD">
    <property type="taxonomic scope" value="Eukaryota"/>
</dbReference>
<reference evidence="1" key="3">
    <citation type="submission" date="2025-09" db="UniProtKB">
        <authorList>
            <consortium name="Ensembl"/>
        </authorList>
    </citation>
    <scope>IDENTIFICATION</scope>
</reference>
<organism evidence="1 2">
    <name type="scientific">Lepisosteus oculatus</name>
    <name type="common">Spotted gar</name>
    <dbReference type="NCBI Taxonomy" id="7918"/>
    <lineage>
        <taxon>Eukaryota</taxon>
        <taxon>Metazoa</taxon>
        <taxon>Chordata</taxon>
        <taxon>Craniata</taxon>
        <taxon>Vertebrata</taxon>
        <taxon>Euteleostomi</taxon>
        <taxon>Actinopterygii</taxon>
        <taxon>Neopterygii</taxon>
        <taxon>Holostei</taxon>
        <taxon>Semionotiformes</taxon>
        <taxon>Lepisosteidae</taxon>
        <taxon>Lepisosteus</taxon>
    </lineage>
</organism>
<keyword evidence="2" id="KW-1185">Reference proteome</keyword>
<dbReference type="Proteomes" id="UP000018468">
    <property type="component" value="Linkage group LG2"/>
</dbReference>
<dbReference type="InParanoid" id="W5NLW7"/>
<reference evidence="2" key="1">
    <citation type="submission" date="2011-12" db="EMBL/GenBank/DDBJ databases">
        <title>The Draft Genome of Lepisosteus oculatus.</title>
        <authorList>
            <consortium name="The Broad Institute Genome Assembly &amp; Analysis Group"/>
            <consortium name="Computational R&amp;D Group"/>
            <consortium name="and Sequencing Platform"/>
            <person name="Di Palma F."/>
            <person name="Alfoldi J."/>
            <person name="Johnson J."/>
            <person name="Berlin A."/>
            <person name="Gnerre S."/>
            <person name="Jaffe D."/>
            <person name="MacCallum I."/>
            <person name="Young S."/>
            <person name="Walker B.J."/>
            <person name="Lander E.S."/>
            <person name="Lindblad-Toh K."/>
        </authorList>
    </citation>
    <scope>NUCLEOTIDE SEQUENCE [LARGE SCALE GENOMIC DNA]</scope>
</reference>
<dbReference type="EMBL" id="AHAT01012457">
    <property type="status" value="NOT_ANNOTATED_CDS"/>
    <property type="molecule type" value="Genomic_DNA"/>
</dbReference>
<dbReference type="GeneTree" id="ENSGT00740000116816"/>
<sequence length="61" mass="6806">LLDLAGGRGSGLAAHASGVDRFRRDEVKVLVIRDLVQPVAIFQQLDVQVLVDLLQRKRDRL</sequence>
<reference evidence="1" key="2">
    <citation type="submission" date="2025-08" db="UniProtKB">
        <authorList>
            <consortium name="Ensembl"/>
        </authorList>
    </citation>
    <scope>IDENTIFICATION</scope>
</reference>
<dbReference type="Bgee" id="ENSLOCG00000017521">
    <property type="expression patterns" value="Expressed in camera-type eye and 12 other cell types or tissues"/>
</dbReference>
<proteinExistence type="predicted"/>